<feature type="signal peptide" evidence="1">
    <location>
        <begin position="1"/>
        <end position="19"/>
    </location>
</feature>
<evidence type="ECO:0000313" key="3">
    <source>
        <dbReference type="Proteomes" id="UP000217889"/>
    </source>
</evidence>
<sequence>MRRSRRSVLSAAALGLALAATGCTYMSPVQTKDFYQAADGTNANIEQNGALLAGVRNAVLVVGEDGTPVLSATVANYSAEELTVSVEGLDGGSSIFSADVQVPAQGTVGLGTGEGREVVPIGAIDAVPGTILDLEVTAGGESTSISLPVIDSSLEYYETPEPAAG</sequence>
<evidence type="ECO:0000313" key="2">
    <source>
        <dbReference type="EMBL" id="ATG55458.1"/>
    </source>
</evidence>
<evidence type="ECO:0000256" key="1">
    <source>
        <dbReference type="SAM" id="SignalP"/>
    </source>
</evidence>
<dbReference type="PROSITE" id="PS51318">
    <property type="entry name" value="TAT"/>
    <property type="match status" value="1"/>
</dbReference>
<keyword evidence="3" id="KW-1185">Reference proteome</keyword>
<accession>A0A291GZ25</accession>
<dbReference type="KEGG" id="bgg:CFK41_12280"/>
<dbReference type="Proteomes" id="UP000217889">
    <property type="component" value="Chromosome"/>
</dbReference>
<name>A0A291GZ25_9MICO</name>
<feature type="chain" id="PRO_5012787361" description="DNA modification methylase" evidence="1">
    <location>
        <begin position="20"/>
        <end position="165"/>
    </location>
</feature>
<reference evidence="2 3" key="1">
    <citation type="journal article" date="2014" name="Int. J. Syst. Evol. Microbiol.">
        <title>Brachybacterium ginsengisoli sp. nov., isolated from soil of a ginseng field.</title>
        <authorList>
            <person name="Hoang V.A."/>
            <person name="Kim Y.J."/>
            <person name="Nguyen N.L."/>
            <person name="Yang D.C."/>
        </authorList>
    </citation>
    <scope>NUCLEOTIDE SEQUENCE [LARGE SCALE GENOMIC DNA]</scope>
    <source>
        <strain evidence="2 3">DCY80</strain>
    </source>
</reference>
<gene>
    <name evidence="2" type="ORF">CFK41_12280</name>
</gene>
<dbReference type="PROSITE" id="PS51257">
    <property type="entry name" value="PROKAR_LIPOPROTEIN"/>
    <property type="match status" value="1"/>
</dbReference>
<dbReference type="OrthoDB" id="4793366at2"/>
<proteinExistence type="predicted"/>
<evidence type="ECO:0008006" key="4">
    <source>
        <dbReference type="Google" id="ProtNLM"/>
    </source>
</evidence>
<keyword evidence="1" id="KW-0732">Signal</keyword>
<dbReference type="EMBL" id="CP023564">
    <property type="protein sequence ID" value="ATG55458.1"/>
    <property type="molecule type" value="Genomic_DNA"/>
</dbReference>
<organism evidence="2 3">
    <name type="scientific">Brachybacterium ginsengisoli</name>
    <dbReference type="NCBI Taxonomy" id="1331682"/>
    <lineage>
        <taxon>Bacteria</taxon>
        <taxon>Bacillati</taxon>
        <taxon>Actinomycetota</taxon>
        <taxon>Actinomycetes</taxon>
        <taxon>Micrococcales</taxon>
        <taxon>Dermabacteraceae</taxon>
        <taxon>Brachybacterium</taxon>
    </lineage>
</organism>
<dbReference type="RefSeq" id="WP_096799919.1">
    <property type="nucleotide sequence ID" value="NZ_CP023564.1"/>
</dbReference>
<dbReference type="InterPro" id="IPR006311">
    <property type="entry name" value="TAT_signal"/>
</dbReference>
<dbReference type="AlphaFoldDB" id="A0A291GZ25"/>
<protein>
    <recommendedName>
        <fullName evidence="4">DNA modification methylase</fullName>
    </recommendedName>
</protein>